<evidence type="ECO:0000259" key="1">
    <source>
        <dbReference type="Pfam" id="PF07727"/>
    </source>
</evidence>
<protein>
    <recommendedName>
        <fullName evidence="1">Reverse transcriptase Ty1/copia-type domain-containing protein</fullName>
    </recommendedName>
</protein>
<dbReference type="EMBL" id="QJKJ01005256">
    <property type="protein sequence ID" value="RDX90900.1"/>
    <property type="molecule type" value="Genomic_DNA"/>
</dbReference>
<accession>A0A371GK50</accession>
<reference evidence="2" key="1">
    <citation type="submission" date="2018-05" db="EMBL/GenBank/DDBJ databases">
        <title>Draft genome of Mucuna pruriens seed.</title>
        <authorList>
            <person name="Nnadi N.E."/>
            <person name="Vos R."/>
            <person name="Hasami M.H."/>
            <person name="Devisetty U.K."/>
            <person name="Aguiy J.C."/>
        </authorList>
    </citation>
    <scope>NUCLEOTIDE SEQUENCE [LARGE SCALE GENOMIC DNA]</scope>
    <source>
        <strain evidence="2">JCA_2017</strain>
    </source>
</reference>
<dbReference type="STRING" id="157652.A0A371GK50"/>
<dbReference type="Pfam" id="PF07727">
    <property type="entry name" value="RVT_2"/>
    <property type="match status" value="1"/>
</dbReference>
<evidence type="ECO:0000313" key="2">
    <source>
        <dbReference type="EMBL" id="RDX90900.1"/>
    </source>
</evidence>
<dbReference type="Proteomes" id="UP000257109">
    <property type="component" value="Unassembled WGS sequence"/>
</dbReference>
<proteinExistence type="predicted"/>
<dbReference type="SUPFAM" id="SSF56672">
    <property type="entry name" value="DNA/RNA polymerases"/>
    <property type="match status" value="1"/>
</dbReference>
<feature type="non-terminal residue" evidence="2">
    <location>
        <position position="1"/>
    </location>
</feature>
<name>A0A371GK50_MUCPR</name>
<sequence>MEDNNGRRVEGYREEPHVGAGHITSQQKVKLTGEVTKYKARLVAKGFLQGLDYNEVFAPVAKIETIRLVRLIITSTNVNSSFLNESLDEEVYVCQPFGFEVTGHENKVYKLKVLYGLKQVPQAWNRRIDCFLLQLDFNKCTTEYEVYVRAIAGDLMFVCMYVDDLLVTGSNTTNIDEFKRRIMMEFEMTDLGLLSYFLGWNLSLQVKRFHMLDCNPAQILVDCGIKLVKEGSDKSIDATLYK</sequence>
<dbReference type="OrthoDB" id="8056975at2759"/>
<gene>
    <name evidence="2" type="ORF">CR513_27190</name>
</gene>
<dbReference type="InterPro" id="IPR013103">
    <property type="entry name" value="RVT_2"/>
</dbReference>
<dbReference type="AlphaFoldDB" id="A0A371GK50"/>
<dbReference type="InterPro" id="IPR043502">
    <property type="entry name" value="DNA/RNA_pol_sf"/>
</dbReference>
<feature type="domain" description="Reverse transcriptase Ty1/copia-type" evidence="1">
    <location>
        <begin position="34"/>
        <end position="207"/>
    </location>
</feature>
<organism evidence="2 3">
    <name type="scientific">Mucuna pruriens</name>
    <name type="common">Velvet bean</name>
    <name type="synonym">Dolichos pruriens</name>
    <dbReference type="NCBI Taxonomy" id="157652"/>
    <lineage>
        <taxon>Eukaryota</taxon>
        <taxon>Viridiplantae</taxon>
        <taxon>Streptophyta</taxon>
        <taxon>Embryophyta</taxon>
        <taxon>Tracheophyta</taxon>
        <taxon>Spermatophyta</taxon>
        <taxon>Magnoliopsida</taxon>
        <taxon>eudicotyledons</taxon>
        <taxon>Gunneridae</taxon>
        <taxon>Pentapetalae</taxon>
        <taxon>rosids</taxon>
        <taxon>fabids</taxon>
        <taxon>Fabales</taxon>
        <taxon>Fabaceae</taxon>
        <taxon>Papilionoideae</taxon>
        <taxon>50 kb inversion clade</taxon>
        <taxon>NPAAA clade</taxon>
        <taxon>indigoferoid/millettioid clade</taxon>
        <taxon>Phaseoleae</taxon>
        <taxon>Mucuna</taxon>
    </lineage>
</organism>
<evidence type="ECO:0000313" key="3">
    <source>
        <dbReference type="Proteomes" id="UP000257109"/>
    </source>
</evidence>
<comment type="caution">
    <text evidence="2">The sequence shown here is derived from an EMBL/GenBank/DDBJ whole genome shotgun (WGS) entry which is preliminary data.</text>
</comment>
<keyword evidence="3" id="KW-1185">Reference proteome</keyword>